<accession>A0A454XNL6</accession>
<evidence type="ECO:0000313" key="4">
    <source>
        <dbReference type="Proteomes" id="UP000009170"/>
    </source>
</evidence>
<evidence type="ECO:0000313" key="2">
    <source>
        <dbReference type="EMBL" id="CAL55109.1"/>
    </source>
</evidence>
<keyword evidence="1" id="KW-0472">Membrane</keyword>
<evidence type="ECO:0000313" key="3">
    <source>
        <dbReference type="EMBL" id="OUS47126.1"/>
    </source>
</evidence>
<dbReference type="OMA" id="NAMAMFM"/>
<feature type="transmembrane region" description="Helical" evidence="1">
    <location>
        <begin position="137"/>
        <end position="160"/>
    </location>
</feature>
<sequence>MANFLEAIENYFRPVDERFTRCFEVEDISIASITALKRLWYLSYAPLLCSVYFVTIMIVEASAEFVGSAGLCLLSAIIMRQTSAHPKGRSFGHVGHMRLALTLFLGLTTAKGFAILYSTYDTCKMADEALGELECSALRWCTSCVIAIFGYILYVGMLVMSRLSDEYLILHCRSSVSRRTSKIISRTTSKGDECV</sequence>
<dbReference type="EMBL" id="CAID01000008">
    <property type="protein sequence ID" value="CAL55109.1"/>
    <property type="molecule type" value="Genomic_DNA"/>
</dbReference>
<keyword evidence="1" id="KW-0812">Transmembrane</keyword>
<dbReference type="RefSeq" id="XP_003080941.1">
    <property type="nucleotide sequence ID" value="XM_003080893.1"/>
</dbReference>
<keyword evidence="4" id="KW-1185">Reference proteome</keyword>
<reference evidence="2 4" key="1">
    <citation type="journal article" date="2006" name="Proc. Natl. Acad. Sci. U.S.A.">
        <title>Genome analysis of the smallest free-living eukaryote Ostreococcus tauri unveils many unique features.</title>
        <authorList>
            <person name="Derelle E."/>
            <person name="Ferraz C."/>
            <person name="Rombauts S."/>
            <person name="Rouze P."/>
            <person name="Worden A.Z."/>
            <person name="Robbens S."/>
            <person name="Partensky F."/>
            <person name="Degroeve S."/>
            <person name="Echeynie S."/>
            <person name="Cooke R."/>
            <person name="Saeys Y."/>
            <person name="Wuyts J."/>
            <person name="Jabbari K."/>
            <person name="Bowler C."/>
            <person name="Panaud O."/>
            <person name="Piegu B."/>
            <person name="Ball S.G."/>
            <person name="Ral J.-P."/>
            <person name="Bouget F.-Y."/>
            <person name="Piganeau G."/>
            <person name="De Baets B."/>
            <person name="Picard A."/>
            <person name="Delseny M."/>
            <person name="Demaille J."/>
            <person name="Van de Peer Y."/>
            <person name="Moreau H."/>
        </authorList>
    </citation>
    <scope>NUCLEOTIDE SEQUENCE [LARGE SCALE GENOMIC DNA]</scope>
    <source>
        <strain evidence="2 4">OTTH0595</strain>
    </source>
</reference>
<protein>
    <submittedName>
        <fullName evidence="2">Unnamed product</fullName>
    </submittedName>
</protein>
<name>Q012S1_OSTTA</name>
<dbReference type="Proteomes" id="UP000195557">
    <property type="component" value="Unassembled WGS sequence"/>
</dbReference>
<accession>A0A1Y5IC91</accession>
<dbReference type="Proteomes" id="UP000009170">
    <property type="component" value="Unassembled WGS sequence"/>
</dbReference>
<keyword evidence="1" id="KW-1133">Transmembrane helix</keyword>
<feature type="transmembrane region" description="Helical" evidence="1">
    <location>
        <begin position="39"/>
        <end position="59"/>
    </location>
</feature>
<dbReference type="EMBL" id="KZ155780">
    <property type="protein sequence ID" value="OUS47126.1"/>
    <property type="molecule type" value="Genomic_DNA"/>
</dbReference>
<dbReference type="AlphaFoldDB" id="Q012S1"/>
<feature type="transmembrane region" description="Helical" evidence="1">
    <location>
        <begin position="95"/>
        <end position="117"/>
    </location>
</feature>
<reference evidence="2" key="2">
    <citation type="journal article" date="2014" name="BMC Genomics">
        <title>An improved genome of the model marine alga Ostreococcus tauri unfolds by assessing Illumina de novo assemblies.</title>
        <authorList>
            <person name="Blanc-Mathieu R."/>
            <person name="Verhelst B."/>
            <person name="Derelle E."/>
            <person name="Rombauts S."/>
            <person name="Bouget F.Y."/>
            <person name="Carre I."/>
            <person name="Chateau A."/>
            <person name="Eyre-Walker A."/>
            <person name="Grimsley N."/>
            <person name="Moreau H."/>
            <person name="Piegu B."/>
            <person name="Rivals E."/>
            <person name="Schackwitz W."/>
            <person name="Van de Peer Y."/>
            <person name="Piganeau G."/>
        </authorList>
    </citation>
    <scope>NUCLEOTIDE SEQUENCE</scope>
    <source>
        <strain evidence="2">RCC4221</strain>
    </source>
</reference>
<gene>
    <name evidence="3" type="ORF">BE221DRAFT_205254</name>
    <name evidence="2" type="ORF">OT_ostta08g03810</name>
</gene>
<dbReference type="GeneID" id="9831520"/>
<proteinExistence type="predicted"/>
<reference evidence="3" key="3">
    <citation type="submission" date="2017-04" db="EMBL/GenBank/DDBJ databases">
        <title>Population genomics of picophytoplankton unveils novel chromosome hypervariability.</title>
        <authorList>
            <consortium name="DOE Joint Genome Institute"/>
            <person name="Blanc-Mathieu R."/>
            <person name="Krasovec M."/>
            <person name="Hebrard M."/>
            <person name="Yau S."/>
            <person name="Desgranges E."/>
            <person name="Martin J."/>
            <person name="Schackwitz W."/>
            <person name="Kuo A."/>
            <person name="Salin G."/>
            <person name="Donnadieu C."/>
            <person name="Desdevises Y."/>
            <person name="Sanchez-Ferandin S."/>
            <person name="Moreau H."/>
            <person name="Rivals E."/>
            <person name="Grigoriev I.V."/>
            <person name="Grimsley N."/>
            <person name="Eyre-Walker A."/>
            <person name="Piganeau G."/>
        </authorList>
    </citation>
    <scope>NUCLEOTIDE SEQUENCE [LARGE SCALE GENOMIC DNA]</scope>
    <source>
        <strain evidence="3">RCC 1115</strain>
    </source>
</reference>
<evidence type="ECO:0000256" key="1">
    <source>
        <dbReference type="SAM" id="Phobius"/>
    </source>
</evidence>
<organism evidence="2 4">
    <name type="scientific">Ostreococcus tauri</name>
    <name type="common">Marine green alga</name>
    <dbReference type="NCBI Taxonomy" id="70448"/>
    <lineage>
        <taxon>Eukaryota</taxon>
        <taxon>Viridiplantae</taxon>
        <taxon>Chlorophyta</taxon>
        <taxon>Mamiellophyceae</taxon>
        <taxon>Mamiellales</taxon>
        <taxon>Bathycoccaceae</taxon>
        <taxon>Ostreococcus</taxon>
    </lineage>
</organism>
<dbReference type="InParanoid" id="Q012S1"/>
<accession>Q012S1</accession>
<dbReference type="OrthoDB" id="10415286at2759"/>
<dbReference type="KEGG" id="ota:OT_ostta08g03810"/>